<evidence type="ECO:0000313" key="8">
    <source>
        <dbReference type="Proteomes" id="UP000059074"/>
    </source>
</evidence>
<keyword evidence="3" id="KW-0731">Sigma factor</keyword>
<dbReference type="RefSeq" id="WP_068463491.1">
    <property type="nucleotide sequence ID" value="NZ_LMTR01000078.1"/>
</dbReference>
<keyword evidence="8" id="KW-1185">Reference proteome</keyword>
<reference evidence="7 8" key="1">
    <citation type="submission" date="2015-10" db="EMBL/GenBank/DDBJ databases">
        <title>Transcriptomic analysis of a linuron degrading triple-species bacterial consortium.</title>
        <authorList>
            <person name="Albers P."/>
        </authorList>
    </citation>
    <scope>NUCLEOTIDE SEQUENCE [LARGE SCALE GENOMIC DNA]</scope>
    <source>
        <strain evidence="7 8">WDL6</strain>
    </source>
</reference>
<dbReference type="InterPro" id="IPR039425">
    <property type="entry name" value="RNA_pol_sigma-70-like"/>
</dbReference>
<dbReference type="OrthoDB" id="9810375at2"/>
<keyword evidence="4" id="KW-0804">Transcription</keyword>
<dbReference type="InterPro" id="IPR013249">
    <property type="entry name" value="RNA_pol_sigma70_r4_t2"/>
</dbReference>
<dbReference type="Proteomes" id="UP000059074">
    <property type="component" value="Unassembled WGS sequence"/>
</dbReference>
<organism evidence="7 8">
    <name type="scientific">Hyphomicrobium sulfonivorans</name>
    <dbReference type="NCBI Taxonomy" id="121290"/>
    <lineage>
        <taxon>Bacteria</taxon>
        <taxon>Pseudomonadati</taxon>
        <taxon>Pseudomonadota</taxon>
        <taxon>Alphaproteobacteria</taxon>
        <taxon>Hyphomicrobiales</taxon>
        <taxon>Hyphomicrobiaceae</taxon>
        <taxon>Hyphomicrobium</taxon>
    </lineage>
</organism>
<accession>A0A109BB63</accession>
<evidence type="ECO:0000256" key="1">
    <source>
        <dbReference type="ARBA" id="ARBA00010641"/>
    </source>
</evidence>
<dbReference type="Pfam" id="PF08281">
    <property type="entry name" value="Sigma70_r4_2"/>
    <property type="match status" value="1"/>
</dbReference>
<dbReference type="InterPro" id="IPR007627">
    <property type="entry name" value="RNA_pol_sigma70_r2"/>
</dbReference>
<comment type="caution">
    <text evidence="7">The sequence shown here is derived from an EMBL/GenBank/DDBJ whole genome shotgun (WGS) entry which is preliminary data.</text>
</comment>
<dbReference type="AlphaFoldDB" id="A0A109BB63"/>
<evidence type="ECO:0000256" key="2">
    <source>
        <dbReference type="ARBA" id="ARBA00023015"/>
    </source>
</evidence>
<dbReference type="PANTHER" id="PTHR43133:SF63">
    <property type="entry name" value="RNA POLYMERASE SIGMA FACTOR FECI-RELATED"/>
    <property type="match status" value="1"/>
</dbReference>
<evidence type="ECO:0000313" key="7">
    <source>
        <dbReference type="EMBL" id="KWT65558.1"/>
    </source>
</evidence>
<dbReference type="InterPro" id="IPR036388">
    <property type="entry name" value="WH-like_DNA-bd_sf"/>
</dbReference>
<evidence type="ECO:0000259" key="5">
    <source>
        <dbReference type="Pfam" id="PF04542"/>
    </source>
</evidence>
<dbReference type="GO" id="GO:0006352">
    <property type="term" value="P:DNA-templated transcription initiation"/>
    <property type="evidence" value="ECO:0007669"/>
    <property type="project" value="InterPro"/>
</dbReference>
<dbReference type="PANTHER" id="PTHR43133">
    <property type="entry name" value="RNA POLYMERASE ECF-TYPE SIGMA FACTO"/>
    <property type="match status" value="1"/>
</dbReference>
<feature type="domain" description="RNA polymerase sigma factor 70 region 4 type 2" evidence="6">
    <location>
        <begin position="111"/>
        <end position="162"/>
    </location>
</feature>
<keyword evidence="2" id="KW-0805">Transcription regulation</keyword>
<name>A0A109BB63_HYPSL</name>
<feature type="domain" description="RNA polymerase sigma-70 region 2" evidence="5">
    <location>
        <begin position="10"/>
        <end position="72"/>
    </location>
</feature>
<dbReference type="Gene3D" id="1.10.1740.10">
    <property type="match status" value="1"/>
</dbReference>
<dbReference type="Pfam" id="PF04542">
    <property type="entry name" value="Sigma70_r2"/>
    <property type="match status" value="1"/>
</dbReference>
<protein>
    <submittedName>
        <fullName evidence="7">Uncharacterized protein</fullName>
    </submittedName>
</protein>
<dbReference type="GO" id="GO:0016987">
    <property type="term" value="F:sigma factor activity"/>
    <property type="evidence" value="ECO:0007669"/>
    <property type="project" value="UniProtKB-KW"/>
</dbReference>
<dbReference type="InterPro" id="IPR013324">
    <property type="entry name" value="RNA_pol_sigma_r3/r4-like"/>
</dbReference>
<evidence type="ECO:0000259" key="6">
    <source>
        <dbReference type="Pfam" id="PF08281"/>
    </source>
</evidence>
<sequence>MSGTLVYELHRREEGRLRSFFMRRLRNAADAADATQETFLRLLAASPTTPIEQPNHYLYRTAQSVAIDQSRRSISRSRVECPITDERAILNIASDAPTPEKEVIDRERLAKFEAALMALPPRAREVLLLSRKEGWTFAAIADHLGVSTSTVYNELRMAMGHCMDAMARLDRD</sequence>
<dbReference type="NCBIfam" id="TIGR02937">
    <property type="entry name" value="sigma70-ECF"/>
    <property type="match status" value="1"/>
</dbReference>
<evidence type="ECO:0000256" key="4">
    <source>
        <dbReference type="ARBA" id="ARBA00023163"/>
    </source>
</evidence>
<comment type="similarity">
    <text evidence="1">Belongs to the sigma-70 factor family. ECF subfamily.</text>
</comment>
<dbReference type="Gene3D" id="1.10.10.10">
    <property type="entry name" value="Winged helix-like DNA-binding domain superfamily/Winged helix DNA-binding domain"/>
    <property type="match status" value="1"/>
</dbReference>
<evidence type="ECO:0000256" key="3">
    <source>
        <dbReference type="ARBA" id="ARBA00023082"/>
    </source>
</evidence>
<dbReference type="EMBL" id="LMTR01000078">
    <property type="protein sequence ID" value="KWT65558.1"/>
    <property type="molecule type" value="Genomic_DNA"/>
</dbReference>
<dbReference type="SUPFAM" id="SSF88946">
    <property type="entry name" value="Sigma2 domain of RNA polymerase sigma factors"/>
    <property type="match status" value="1"/>
</dbReference>
<dbReference type="InterPro" id="IPR013325">
    <property type="entry name" value="RNA_pol_sigma_r2"/>
</dbReference>
<dbReference type="InterPro" id="IPR014284">
    <property type="entry name" value="RNA_pol_sigma-70_dom"/>
</dbReference>
<dbReference type="PATRIC" id="fig|121290.4.peg.86"/>
<gene>
    <name evidence="7" type="ORF">APY04_2796</name>
</gene>
<dbReference type="SUPFAM" id="SSF88659">
    <property type="entry name" value="Sigma3 and sigma4 domains of RNA polymerase sigma factors"/>
    <property type="match status" value="1"/>
</dbReference>
<proteinExistence type="inferred from homology"/>
<dbReference type="GO" id="GO:0003677">
    <property type="term" value="F:DNA binding"/>
    <property type="evidence" value="ECO:0007669"/>
    <property type="project" value="InterPro"/>
</dbReference>
<dbReference type="STRING" id="121290.APY04_2796"/>